<dbReference type="AlphaFoldDB" id="A0A921KL04"/>
<keyword evidence="4" id="KW-1133">Transmembrane helix</keyword>
<dbReference type="Proteomes" id="UP000697330">
    <property type="component" value="Unassembled WGS sequence"/>
</dbReference>
<dbReference type="InterPro" id="IPR036881">
    <property type="entry name" value="Glyco_hydro_3_C_sf"/>
</dbReference>
<feature type="transmembrane region" description="Helical" evidence="4">
    <location>
        <begin position="985"/>
        <end position="1006"/>
    </location>
</feature>
<dbReference type="Gene3D" id="3.20.20.300">
    <property type="entry name" value="Glycoside hydrolase, family 3, N-terminal domain"/>
    <property type="match status" value="1"/>
</dbReference>
<evidence type="ECO:0000256" key="2">
    <source>
        <dbReference type="ARBA" id="ARBA00022801"/>
    </source>
</evidence>
<dbReference type="InterPro" id="IPR002772">
    <property type="entry name" value="Glyco_hydro_3_C"/>
</dbReference>
<keyword evidence="4" id="KW-0812">Transmembrane</keyword>
<evidence type="ECO:0000256" key="4">
    <source>
        <dbReference type="SAM" id="Phobius"/>
    </source>
</evidence>
<comment type="similarity">
    <text evidence="1">Belongs to the glycosyl hydrolase 3 family.</text>
</comment>
<keyword evidence="2 6" id="KW-0378">Hydrolase</keyword>
<dbReference type="PANTHER" id="PTHR42715">
    <property type="entry name" value="BETA-GLUCOSIDASE"/>
    <property type="match status" value="1"/>
</dbReference>
<dbReference type="PANTHER" id="PTHR42715:SF10">
    <property type="entry name" value="BETA-GLUCOSIDASE"/>
    <property type="match status" value="1"/>
</dbReference>
<reference evidence="6" key="2">
    <citation type="submission" date="2021-09" db="EMBL/GenBank/DDBJ databases">
        <authorList>
            <person name="Gilroy R."/>
        </authorList>
    </citation>
    <scope>NUCLEOTIDE SEQUENCE</scope>
    <source>
        <strain evidence="6">CHK124-7917</strain>
    </source>
</reference>
<sequence length="1035" mass="111942">MAQKEKRPGITRRVFMRVGALVIAAVTILAHVLTNRFRTVLDGRFGRGEMAVTPLEGSEGWDSEYVKKETASLAEAKAASDVTSEQVTDEGIVLLKNDGVLPLAQGSAVVPFGYAYLNPSYSGNGAAASTDTTMVTPEVALSEYFEVNPASAEAMNAAEPSSPGAAEGTDPLDFSLSSAVGADQMLAANQILAYDPSIFAQVEGSFGNSTGIVFIKRVGSEGYDRRTEGYDDGTPHNLALSRMERETIKYAREVCGAVVLVLNSANPMELAPAMSGEYEADAIVWIGTTGSRGFESLAKILCGEVNPSGRLADIYPSDFTADPTFVNFGNFEYTNATTEDDTMAPLNIGTYNRHFVEYEEGIYVGYRYYETAAVEDPSFVYGTLDGKGAVAEPGAVAYPFGYGLSYTTFEQAISSFTETADEISLSVSVRNSGDVAGKDVVQIYYTSPYTDYDRENDVEKSATTLLDFAKTSLLEPGESTELSFAIRKEDMASYAMRHENSDGTVGCYVLEAGEYAIELKSNSHDVIDSATATVDETVFFEGDNARQSEKDAQSLLDDEGNPLGVTFDGSPFVAATNQFESLTSYMDLDDVANLSREDWVGTQPTAIEGRAKEAPEIALGEFDWFDNFDYASDARLGNVEGSLVYSAEAPAGGMQNGLSLIDLRGVDYHDELWESLLDQVDWDGEKESIQQLLYQSAYTTVELRSVGKPATTDADGAMGWSFEGASSWASANLMASTWNTELMTEMGRRIGEEALQAGNTGWYAPACNTHRSPFCGRTYEYYSEDGVLGGKIATAAISGAGDKGVISYLKHFALNDQETNRNAQISTWATEQAVREIYLKPFEMAIKNSRSTVSYISDDQGTMSTKVMRGACALMSSYNLVGGVNSFARYGLIHNVTRGEWGHCGSIITDLQLTEDPTHRDMAIRTSNDMYMAVGPFAEDYDSPTVRSLMRESVHHILYATANSNIMNGLTAGSTISCSPSPWQYLLYGATAVLVAADALLIAGIVRDSRKGKALADADDGDKARQAEKDPEPKK</sequence>
<dbReference type="RefSeq" id="WP_274959038.1">
    <property type="nucleotide sequence ID" value="NZ_DYWQ01000082.1"/>
</dbReference>
<organism evidence="6 7">
    <name type="scientific">Thermophilibacter provencensis</name>
    <dbReference type="NCBI Taxonomy" id="1852386"/>
    <lineage>
        <taxon>Bacteria</taxon>
        <taxon>Bacillati</taxon>
        <taxon>Actinomycetota</taxon>
        <taxon>Coriobacteriia</taxon>
        <taxon>Coriobacteriales</taxon>
        <taxon>Atopobiaceae</taxon>
        <taxon>Thermophilibacter</taxon>
    </lineage>
</organism>
<dbReference type="GO" id="GO:0005975">
    <property type="term" value="P:carbohydrate metabolic process"/>
    <property type="evidence" value="ECO:0007669"/>
    <property type="project" value="InterPro"/>
</dbReference>
<dbReference type="Pfam" id="PF14310">
    <property type="entry name" value="Fn3-like"/>
    <property type="match status" value="1"/>
</dbReference>
<accession>A0A921KL04</accession>
<feature type="region of interest" description="Disordered" evidence="3">
    <location>
        <begin position="1010"/>
        <end position="1035"/>
    </location>
</feature>
<dbReference type="Pfam" id="PF01915">
    <property type="entry name" value="Glyco_hydro_3_C"/>
    <property type="match status" value="1"/>
</dbReference>
<evidence type="ECO:0000256" key="3">
    <source>
        <dbReference type="SAM" id="MobiDB-lite"/>
    </source>
</evidence>
<feature type="transmembrane region" description="Helical" evidence="4">
    <location>
        <begin position="14"/>
        <end position="33"/>
    </location>
</feature>
<dbReference type="Pfam" id="PF00933">
    <property type="entry name" value="Glyco_hydro_3"/>
    <property type="match status" value="1"/>
</dbReference>
<dbReference type="Gene3D" id="2.60.40.10">
    <property type="entry name" value="Immunoglobulins"/>
    <property type="match status" value="1"/>
</dbReference>
<feature type="domain" description="Fibronectin type III-like" evidence="5">
    <location>
        <begin position="439"/>
        <end position="523"/>
    </location>
</feature>
<evidence type="ECO:0000313" key="6">
    <source>
        <dbReference type="EMBL" id="HJF45202.1"/>
    </source>
</evidence>
<evidence type="ECO:0000256" key="1">
    <source>
        <dbReference type="ARBA" id="ARBA00005336"/>
    </source>
</evidence>
<dbReference type="SUPFAM" id="SSF52279">
    <property type="entry name" value="Beta-D-glucan exohydrolase, C-terminal domain"/>
    <property type="match status" value="1"/>
</dbReference>
<dbReference type="InterPro" id="IPR036962">
    <property type="entry name" value="Glyco_hydro_3_N_sf"/>
</dbReference>
<dbReference type="InterPro" id="IPR001764">
    <property type="entry name" value="Glyco_hydro_3_N"/>
</dbReference>
<proteinExistence type="inferred from homology"/>
<dbReference type="InterPro" id="IPR026891">
    <property type="entry name" value="Fn3-like"/>
</dbReference>
<comment type="caution">
    <text evidence="6">The sequence shown here is derived from an EMBL/GenBank/DDBJ whole genome shotgun (WGS) entry which is preliminary data.</text>
</comment>
<evidence type="ECO:0000259" key="5">
    <source>
        <dbReference type="SMART" id="SM01217"/>
    </source>
</evidence>
<dbReference type="InterPro" id="IPR017853">
    <property type="entry name" value="GH"/>
</dbReference>
<dbReference type="SUPFAM" id="SSF51445">
    <property type="entry name" value="(Trans)glycosidases"/>
    <property type="match status" value="1"/>
</dbReference>
<dbReference type="InterPro" id="IPR050288">
    <property type="entry name" value="Cellulose_deg_GH3"/>
</dbReference>
<protein>
    <submittedName>
        <fullName evidence="6">Glycoside hydrolase family 3 C-terminal domain-containing protein</fullName>
    </submittedName>
</protein>
<evidence type="ECO:0000313" key="7">
    <source>
        <dbReference type="Proteomes" id="UP000697330"/>
    </source>
</evidence>
<reference evidence="6" key="1">
    <citation type="journal article" date="2021" name="PeerJ">
        <title>Extensive microbial diversity within the chicken gut microbiome revealed by metagenomics and culture.</title>
        <authorList>
            <person name="Gilroy R."/>
            <person name="Ravi A."/>
            <person name="Getino M."/>
            <person name="Pursley I."/>
            <person name="Horton D.L."/>
            <person name="Alikhan N.F."/>
            <person name="Baker D."/>
            <person name="Gharbi K."/>
            <person name="Hall N."/>
            <person name="Watson M."/>
            <person name="Adriaenssens E.M."/>
            <person name="Foster-Nyarko E."/>
            <person name="Jarju S."/>
            <person name="Secka A."/>
            <person name="Antonio M."/>
            <person name="Oren A."/>
            <person name="Chaudhuri R.R."/>
            <person name="La Ragione R."/>
            <person name="Hildebrand F."/>
            <person name="Pallen M.J."/>
        </authorList>
    </citation>
    <scope>NUCLEOTIDE SEQUENCE</scope>
    <source>
        <strain evidence="6">CHK124-7917</strain>
    </source>
</reference>
<dbReference type="EMBL" id="DYWQ01000082">
    <property type="protein sequence ID" value="HJF45202.1"/>
    <property type="molecule type" value="Genomic_DNA"/>
</dbReference>
<dbReference type="GO" id="GO:0004553">
    <property type="term" value="F:hydrolase activity, hydrolyzing O-glycosyl compounds"/>
    <property type="evidence" value="ECO:0007669"/>
    <property type="project" value="InterPro"/>
</dbReference>
<dbReference type="SMART" id="SM01217">
    <property type="entry name" value="Fn3_like"/>
    <property type="match status" value="1"/>
</dbReference>
<keyword evidence="4" id="KW-0472">Membrane</keyword>
<name>A0A921KL04_9ACTN</name>
<dbReference type="InterPro" id="IPR013783">
    <property type="entry name" value="Ig-like_fold"/>
</dbReference>
<dbReference type="Gene3D" id="3.40.50.1700">
    <property type="entry name" value="Glycoside hydrolase family 3 C-terminal domain"/>
    <property type="match status" value="1"/>
</dbReference>
<gene>
    <name evidence="6" type="ORF">K8U72_05395</name>
</gene>
<dbReference type="PRINTS" id="PR00133">
    <property type="entry name" value="GLHYDRLASE3"/>
</dbReference>